<keyword evidence="1" id="KW-1133">Transmembrane helix</keyword>
<gene>
    <name evidence="3" type="ORF">PAC_12495</name>
</gene>
<feature type="domain" description="DUF5672" evidence="2">
    <location>
        <begin position="138"/>
        <end position="286"/>
    </location>
</feature>
<feature type="transmembrane region" description="Helical" evidence="1">
    <location>
        <begin position="12"/>
        <end position="33"/>
    </location>
</feature>
<dbReference type="STRING" id="576137.A0A1L7XC51"/>
<name>A0A1L7XC51_9HELO</name>
<dbReference type="Proteomes" id="UP000184330">
    <property type="component" value="Unassembled WGS sequence"/>
</dbReference>
<dbReference type="Pfam" id="PF18922">
    <property type="entry name" value="DUF5672"/>
    <property type="match status" value="1"/>
</dbReference>
<proteinExistence type="predicted"/>
<evidence type="ECO:0000313" key="4">
    <source>
        <dbReference type="Proteomes" id="UP000184330"/>
    </source>
</evidence>
<evidence type="ECO:0000256" key="1">
    <source>
        <dbReference type="SAM" id="Phobius"/>
    </source>
</evidence>
<organism evidence="3 4">
    <name type="scientific">Phialocephala subalpina</name>
    <dbReference type="NCBI Taxonomy" id="576137"/>
    <lineage>
        <taxon>Eukaryota</taxon>
        <taxon>Fungi</taxon>
        <taxon>Dikarya</taxon>
        <taxon>Ascomycota</taxon>
        <taxon>Pezizomycotina</taxon>
        <taxon>Leotiomycetes</taxon>
        <taxon>Helotiales</taxon>
        <taxon>Mollisiaceae</taxon>
        <taxon>Phialocephala</taxon>
        <taxon>Phialocephala fortinii species complex</taxon>
    </lineage>
</organism>
<dbReference type="InterPro" id="IPR043729">
    <property type="entry name" value="DUF5672"/>
</dbReference>
<accession>A0A1L7XC51</accession>
<sequence>MSTILALFKSRQLWRITSILVLFFITGAFLFALNPREALADKSNFLLDTSSYDSTIDATASTTENAYGVIKDKVAVISDTQYTSRLIPLILHFHAILGPSWPIIFYTSQETITKHFTPSSSSIWNRAVDDRRIQIRTILPEHNLTSRYGVNLFLSRPWLWEQLAPAKHVLVFQADSIICGNGKMSVDDFMEEGWDWIAATLHPTEHLYNGGLSLRNRSMILDILSEGNNWEEETTSGEWTMGGEDVWFSRKMDERGAKLPSQKEALRFAVQHEWHITEEKEPLGYHKVHKNAPGRLREIERWCPEIALAAPGILEPST</sequence>
<evidence type="ECO:0000259" key="2">
    <source>
        <dbReference type="Pfam" id="PF18922"/>
    </source>
</evidence>
<dbReference type="EMBL" id="FJOG01000021">
    <property type="protein sequence ID" value="CZR62598.1"/>
    <property type="molecule type" value="Genomic_DNA"/>
</dbReference>
<keyword evidence="1" id="KW-0812">Transmembrane</keyword>
<evidence type="ECO:0000313" key="3">
    <source>
        <dbReference type="EMBL" id="CZR62598.1"/>
    </source>
</evidence>
<dbReference type="OrthoDB" id="10025998at2759"/>
<protein>
    <recommendedName>
        <fullName evidence="2">DUF5672 domain-containing protein</fullName>
    </recommendedName>
</protein>
<reference evidence="3 4" key="1">
    <citation type="submission" date="2016-03" db="EMBL/GenBank/DDBJ databases">
        <authorList>
            <person name="Ploux O."/>
        </authorList>
    </citation>
    <scope>NUCLEOTIDE SEQUENCE [LARGE SCALE GENOMIC DNA]</scope>
    <source>
        <strain evidence="3 4">UAMH 11012</strain>
    </source>
</reference>
<keyword evidence="4" id="KW-1185">Reference proteome</keyword>
<keyword evidence="1" id="KW-0472">Membrane</keyword>
<dbReference type="AlphaFoldDB" id="A0A1L7XC51"/>